<gene>
    <name evidence="7" type="ORF">BgAZ_209180</name>
</gene>
<keyword evidence="8" id="KW-1185">Reference proteome</keyword>
<evidence type="ECO:0000256" key="2">
    <source>
        <dbReference type="ARBA" id="ARBA00022552"/>
    </source>
</evidence>
<dbReference type="GO" id="GO:0006364">
    <property type="term" value="P:rRNA processing"/>
    <property type="evidence" value="ECO:0007669"/>
    <property type="project" value="UniProtKB-KW"/>
</dbReference>
<dbReference type="InterPro" id="IPR015943">
    <property type="entry name" value="WD40/YVTN_repeat-like_dom_sf"/>
</dbReference>
<keyword evidence="2" id="KW-0698">rRNA processing</keyword>
<feature type="compositionally biased region" description="Basic and acidic residues" evidence="6">
    <location>
        <begin position="15"/>
        <end position="24"/>
    </location>
</feature>
<reference evidence="7" key="1">
    <citation type="submission" date="2023-08" db="EMBL/GenBank/DDBJ databases">
        <title>Draft sequence of the Babesia gibsoni genome.</title>
        <authorList>
            <person name="Yamagishi J.Y."/>
            <person name="Xuan X.X."/>
        </authorList>
    </citation>
    <scope>NUCLEOTIDE SEQUENCE</scope>
    <source>
        <strain evidence="7">Azabu</strain>
    </source>
</reference>
<dbReference type="InterPro" id="IPR045161">
    <property type="entry name" value="Utp18"/>
</dbReference>
<proteinExistence type="predicted"/>
<dbReference type="AlphaFoldDB" id="A0AAD8UT64"/>
<protein>
    <submittedName>
        <fullName evidence="7">U3 small nucleolar RNA-associated protein 18</fullName>
    </submittedName>
</protein>
<dbReference type="SUPFAM" id="SSF50978">
    <property type="entry name" value="WD40 repeat-like"/>
    <property type="match status" value="1"/>
</dbReference>
<evidence type="ECO:0000313" key="8">
    <source>
        <dbReference type="Proteomes" id="UP001230268"/>
    </source>
</evidence>
<dbReference type="GO" id="GO:0034388">
    <property type="term" value="C:Pwp2p-containing subcomplex of 90S preribosome"/>
    <property type="evidence" value="ECO:0007669"/>
    <property type="project" value="TreeGrafter"/>
</dbReference>
<keyword evidence="3" id="KW-0853">WD repeat</keyword>
<dbReference type="Gene3D" id="2.130.10.10">
    <property type="entry name" value="YVTN repeat-like/Quinoprotein amine dehydrogenase"/>
    <property type="match status" value="1"/>
</dbReference>
<evidence type="ECO:0000256" key="4">
    <source>
        <dbReference type="ARBA" id="ARBA00022737"/>
    </source>
</evidence>
<evidence type="ECO:0000256" key="1">
    <source>
        <dbReference type="ARBA" id="ARBA00004604"/>
    </source>
</evidence>
<feature type="compositionally biased region" description="Basic and acidic residues" evidence="6">
    <location>
        <begin position="52"/>
        <end position="68"/>
    </location>
</feature>
<dbReference type="EMBL" id="JAVEPI010000002">
    <property type="protein sequence ID" value="KAK1444042.1"/>
    <property type="molecule type" value="Genomic_DNA"/>
</dbReference>
<evidence type="ECO:0000256" key="6">
    <source>
        <dbReference type="SAM" id="MobiDB-lite"/>
    </source>
</evidence>
<evidence type="ECO:0000256" key="5">
    <source>
        <dbReference type="ARBA" id="ARBA00023242"/>
    </source>
</evidence>
<evidence type="ECO:0000313" key="7">
    <source>
        <dbReference type="EMBL" id="KAK1444042.1"/>
    </source>
</evidence>
<keyword evidence="4" id="KW-0677">Repeat</keyword>
<comment type="caution">
    <text evidence="7">The sequence shown here is derived from an EMBL/GenBank/DDBJ whole genome shotgun (WGS) entry which is preliminary data.</text>
</comment>
<evidence type="ECO:0000256" key="3">
    <source>
        <dbReference type="ARBA" id="ARBA00022574"/>
    </source>
</evidence>
<name>A0AAD8UT64_BABGI</name>
<sequence length="435" mass="48641">MESTHSEGLQVVQEPHADIRHVFQDEDEEDAPDAARENGQSEPEWLRKRRRLLQEAQRKTTEAEDYDHPTFTGKLTKQKPAKHAHEVRFKIDRQKDTLHPIVLSGPVKQLGFDATGSVLAVLGTKEKCMRLFQVDEHRSKGTYFRLKGEMKAPEVPGRNISSFCFANEVNNIFMVADRKHVMKYNIEQEKLINIASITNPRTEGGYRRVYTPDINQDSSLSDIFALSCADNGGVMICDGKSNAIIHHLQMNAQAMGVAFHLRSNAVITADDSANIYEWDLTTGKCLHKFNDQYSVHISTIAVSPAVSTEFSSSAFLFTGSRTGFLNRYLLSSEPYSSDSGTSFIQKDVVKSYGNLATAVTSIAAETSGKFTAYASEHKRSAVRIVHNPSGNVIGNWPTDQFNLGRITDMSFCSKFNTLAIGNRHGKVQFFRIFTT</sequence>
<dbReference type="InterPro" id="IPR036322">
    <property type="entry name" value="WD40_repeat_dom_sf"/>
</dbReference>
<dbReference type="PANTHER" id="PTHR18359:SF0">
    <property type="entry name" value="U3 SMALL NUCLEOLAR RNA-ASSOCIATED PROTEIN 18 HOMOLOG"/>
    <property type="match status" value="1"/>
</dbReference>
<dbReference type="PANTHER" id="PTHR18359">
    <property type="entry name" value="WD-REPEAT PROTEIN-RELATED"/>
    <property type="match status" value="1"/>
</dbReference>
<comment type="subcellular location">
    <subcellularLocation>
        <location evidence="1">Nucleus</location>
        <location evidence="1">Nucleolus</location>
    </subcellularLocation>
</comment>
<feature type="region of interest" description="Disordered" evidence="6">
    <location>
        <begin position="1"/>
        <end position="84"/>
    </location>
</feature>
<dbReference type="GO" id="GO:0032040">
    <property type="term" value="C:small-subunit processome"/>
    <property type="evidence" value="ECO:0007669"/>
    <property type="project" value="TreeGrafter"/>
</dbReference>
<dbReference type="Proteomes" id="UP001230268">
    <property type="component" value="Unassembled WGS sequence"/>
</dbReference>
<organism evidence="7 8">
    <name type="scientific">Babesia gibsoni</name>
    <dbReference type="NCBI Taxonomy" id="33632"/>
    <lineage>
        <taxon>Eukaryota</taxon>
        <taxon>Sar</taxon>
        <taxon>Alveolata</taxon>
        <taxon>Apicomplexa</taxon>
        <taxon>Aconoidasida</taxon>
        <taxon>Piroplasmida</taxon>
        <taxon>Babesiidae</taxon>
        <taxon>Babesia</taxon>
    </lineage>
</organism>
<accession>A0AAD8UT64</accession>
<keyword evidence="5" id="KW-0539">Nucleus</keyword>